<dbReference type="InterPro" id="IPR050122">
    <property type="entry name" value="RTK"/>
</dbReference>
<dbReference type="GO" id="GO:0005524">
    <property type="term" value="F:ATP binding"/>
    <property type="evidence" value="ECO:0007669"/>
    <property type="project" value="UniProtKB-UniRule"/>
</dbReference>
<dbReference type="Proteomes" id="UP000076420">
    <property type="component" value="Unassembled WGS sequence"/>
</dbReference>
<dbReference type="GO" id="GO:0005886">
    <property type="term" value="C:plasma membrane"/>
    <property type="evidence" value="ECO:0007669"/>
    <property type="project" value="TreeGrafter"/>
</dbReference>
<dbReference type="InterPro" id="IPR008266">
    <property type="entry name" value="Tyr_kinase_AS"/>
</dbReference>
<dbReference type="PROSITE" id="PS50011">
    <property type="entry name" value="PROTEIN_KINASE_DOM"/>
    <property type="match status" value="1"/>
</dbReference>
<dbReference type="InterPro" id="IPR020635">
    <property type="entry name" value="Tyr_kinase_cat_dom"/>
</dbReference>
<feature type="signal peptide" evidence="6">
    <location>
        <begin position="1"/>
        <end position="29"/>
    </location>
</feature>
<evidence type="ECO:0000256" key="6">
    <source>
        <dbReference type="SAM" id="SignalP"/>
    </source>
</evidence>
<proteinExistence type="predicted"/>
<dbReference type="FunFam" id="1.10.510.10:FF:000462">
    <property type="entry name" value="Receptor tyrosine kinase"/>
    <property type="match status" value="1"/>
</dbReference>
<evidence type="ECO:0000313" key="8">
    <source>
        <dbReference type="EnsemblMetazoa" id="BGLB003211-PB"/>
    </source>
</evidence>
<dbReference type="GO" id="GO:0007169">
    <property type="term" value="P:cell surface receptor protein tyrosine kinase signaling pathway"/>
    <property type="evidence" value="ECO:0007669"/>
    <property type="project" value="TreeGrafter"/>
</dbReference>
<reference evidence="8" key="1">
    <citation type="submission" date="2020-05" db="UniProtKB">
        <authorList>
            <consortium name="EnsemblMetazoa"/>
        </authorList>
    </citation>
    <scope>IDENTIFICATION</scope>
    <source>
        <strain evidence="8">BB02</strain>
    </source>
</reference>
<keyword evidence="6" id="KW-0732">Signal</keyword>
<dbReference type="PRINTS" id="PR00109">
    <property type="entry name" value="TYRKINASE"/>
</dbReference>
<keyword evidence="5" id="KW-1133">Transmembrane helix</keyword>
<evidence type="ECO:0000256" key="1">
    <source>
        <dbReference type="ARBA" id="ARBA00004167"/>
    </source>
</evidence>
<dbReference type="InterPro" id="IPR000719">
    <property type="entry name" value="Prot_kinase_dom"/>
</dbReference>
<dbReference type="VEuPathDB" id="VectorBase:BGLAX_031874"/>
<dbReference type="SMART" id="SM00219">
    <property type="entry name" value="TyrKc"/>
    <property type="match status" value="1"/>
</dbReference>
<feature type="region of interest" description="Disordered" evidence="4">
    <location>
        <begin position="947"/>
        <end position="997"/>
    </location>
</feature>
<dbReference type="PROSITE" id="PS00107">
    <property type="entry name" value="PROTEIN_KINASE_ATP"/>
    <property type="match status" value="1"/>
</dbReference>
<dbReference type="PANTHER" id="PTHR24416">
    <property type="entry name" value="TYROSINE-PROTEIN KINASE RECEPTOR"/>
    <property type="match status" value="1"/>
</dbReference>
<evidence type="ECO:0000256" key="5">
    <source>
        <dbReference type="SAM" id="Phobius"/>
    </source>
</evidence>
<protein>
    <recommendedName>
        <fullName evidence="7">Protein kinase domain-containing protein</fullName>
    </recommendedName>
</protein>
<dbReference type="KEGG" id="bgt:106056831"/>
<keyword evidence="5" id="KW-0472">Membrane</keyword>
<sequence>MTASKSEMSTLTSATLVLLGLCYAWRTEGAAVFHEEPYITLARCRIQCILKFLPDPVHHADDNHCRDTNNYRTTYNRNCSQCWRMCLSLPTGHQNGCGATSSSGEKTACDFVFSHRKAPSRTLQGEWMFPKEVDYTVENLEMKLSWQPPTSISPSSGEVVAYPGPLVYVLLSRPSEEHVEEWTLIDQVVSTKVRVDVNSVPILPEIWLKAVSEHGLIAETKFKPTSSEKQEVIHDPSDQMLEKLHKSSFPSWFLENLKDMTADITFDRKKVKGAEGSHYIQEAHVTFRGPGGLDPQRIQVYTVVWVFIECDTDHDLLPCRGIRDSFSATAEARGGQQGNYTIRDLYFNSIYKLSISLHYGLSNAKVEIAFKTERCYHLDNLVPYHCLDDIEEDQLPVVPVLGLPQLEEEKPRLFVNISSMVTEIDSDLVLVNVTWQPVANQTELSYNITTFVENRNGMAVDMFVTSHPFVVLRLQQDTQYVVKVETKLVSGDEDHNIITEMLQFNTSELPSYQEPVAYRLLNDDDITQMNGIIIGVTCFVIILVLSSLAAVLYKKRKSFKDIIVTKATVAKSNSYKSNVGGKSDYSNQLIVFSDEWELSPQKLKFSTLLGQGAFGKVVTGYYDDQKVAIKLVREGAPISYKEDLVAEIHLMKRIGNHPNIVCLIGACTLTEPIALVMEYVPYGNLQNFLKKCRLEGDLRKRSDGTSEITYAMVQDCGEIENGVVTPADMLSFARQVSMAMEYLSEKKYVHRDLAARNVLIHYNKVVKVCDFGLSRDIFNDNHYKKLTNGKLPLKWMAIESLRDRIFTTQSDVWSFGILLWEIVTMGASPYPNVALADLYFVLSTGYRMDKPSNCSDELYAIMRSCWEDEPTDRPTFTQLRFMLEELLTEDRDYLVLEDIDVPISNSDNSSNPSPLSASAERAAMCSLELEGGAMSMPYPIMPVSPVAPSSPTASHPVKIPKKATPRRDHMRINVCVHQKSTDRLIRPSESDSSPSSC</sequence>
<keyword evidence="3" id="KW-0547">Nucleotide-binding</keyword>
<dbReference type="InterPro" id="IPR011009">
    <property type="entry name" value="Kinase-like_dom_sf"/>
</dbReference>
<evidence type="ECO:0000256" key="2">
    <source>
        <dbReference type="ARBA" id="ARBA00051243"/>
    </source>
</evidence>
<dbReference type="OrthoDB" id="3256376at2759"/>
<dbReference type="SUPFAM" id="SSF56112">
    <property type="entry name" value="Protein kinase-like (PK-like)"/>
    <property type="match status" value="1"/>
</dbReference>
<dbReference type="GO" id="GO:0043235">
    <property type="term" value="C:receptor complex"/>
    <property type="evidence" value="ECO:0007669"/>
    <property type="project" value="TreeGrafter"/>
</dbReference>
<name>A0A2C9JIW5_BIOGL</name>
<evidence type="ECO:0000313" key="9">
    <source>
        <dbReference type="Proteomes" id="UP000076420"/>
    </source>
</evidence>
<dbReference type="InterPro" id="IPR001245">
    <property type="entry name" value="Ser-Thr/Tyr_kinase_cat_dom"/>
</dbReference>
<dbReference type="InterPro" id="IPR017441">
    <property type="entry name" value="Protein_kinase_ATP_BS"/>
</dbReference>
<dbReference type="GO" id="GO:0004714">
    <property type="term" value="F:transmembrane receptor protein tyrosine kinase activity"/>
    <property type="evidence" value="ECO:0007669"/>
    <property type="project" value="UniProtKB-EC"/>
</dbReference>
<evidence type="ECO:0000259" key="7">
    <source>
        <dbReference type="PROSITE" id="PS50011"/>
    </source>
</evidence>
<feature type="compositionally biased region" description="Basic and acidic residues" evidence="4">
    <location>
        <begin position="979"/>
        <end position="989"/>
    </location>
</feature>
<accession>A0A2C9JIW5</accession>
<dbReference type="PANTHER" id="PTHR24416:SF620">
    <property type="entry name" value="TYROSINE-PROTEIN KINASE RECEPTOR TORSO"/>
    <property type="match status" value="1"/>
</dbReference>
<feature type="domain" description="Protein kinase" evidence="7">
    <location>
        <begin position="603"/>
        <end position="894"/>
    </location>
</feature>
<comment type="catalytic activity">
    <reaction evidence="2">
        <text>L-tyrosyl-[protein] + ATP = O-phospho-L-tyrosyl-[protein] + ADP + H(+)</text>
        <dbReference type="Rhea" id="RHEA:10596"/>
        <dbReference type="Rhea" id="RHEA-COMP:10136"/>
        <dbReference type="Rhea" id="RHEA-COMP:20101"/>
        <dbReference type="ChEBI" id="CHEBI:15378"/>
        <dbReference type="ChEBI" id="CHEBI:30616"/>
        <dbReference type="ChEBI" id="CHEBI:46858"/>
        <dbReference type="ChEBI" id="CHEBI:61978"/>
        <dbReference type="ChEBI" id="CHEBI:456216"/>
        <dbReference type="EC" id="2.7.10.1"/>
    </reaction>
</comment>
<keyword evidence="3" id="KW-0067">ATP-binding</keyword>
<dbReference type="STRING" id="6526.A0A2C9JIW5"/>
<dbReference type="VEuPathDB" id="VectorBase:BGLB003211"/>
<feature type="binding site" evidence="3">
    <location>
        <position position="630"/>
    </location>
    <ligand>
        <name>ATP</name>
        <dbReference type="ChEBI" id="CHEBI:30616"/>
    </ligand>
</feature>
<evidence type="ECO:0000256" key="3">
    <source>
        <dbReference type="PROSITE-ProRule" id="PRU10141"/>
    </source>
</evidence>
<organism evidence="8 9">
    <name type="scientific">Biomphalaria glabrata</name>
    <name type="common">Bloodfluke planorb</name>
    <name type="synonym">Freshwater snail</name>
    <dbReference type="NCBI Taxonomy" id="6526"/>
    <lineage>
        <taxon>Eukaryota</taxon>
        <taxon>Metazoa</taxon>
        <taxon>Spiralia</taxon>
        <taxon>Lophotrochozoa</taxon>
        <taxon>Mollusca</taxon>
        <taxon>Gastropoda</taxon>
        <taxon>Heterobranchia</taxon>
        <taxon>Euthyneura</taxon>
        <taxon>Panpulmonata</taxon>
        <taxon>Hygrophila</taxon>
        <taxon>Lymnaeoidea</taxon>
        <taxon>Planorbidae</taxon>
        <taxon>Biomphalaria</taxon>
    </lineage>
</organism>
<feature type="compositionally biased region" description="Low complexity" evidence="4">
    <location>
        <begin position="947"/>
        <end position="957"/>
    </location>
</feature>
<dbReference type="PROSITE" id="PS00109">
    <property type="entry name" value="PROTEIN_KINASE_TYR"/>
    <property type="match status" value="1"/>
</dbReference>
<feature type="transmembrane region" description="Helical" evidence="5">
    <location>
        <begin position="532"/>
        <end position="553"/>
    </location>
</feature>
<dbReference type="EnsemblMetazoa" id="BGLB003211-RB">
    <property type="protein sequence ID" value="BGLB003211-PB"/>
    <property type="gene ID" value="BGLB003211"/>
</dbReference>
<dbReference type="CDD" id="cd00192">
    <property type="entry name" value="PTKc"/>
    <property type="match status" value="1"/>
</dbReference>
<gene>
    <name evidence="8" type="primary">106056831</name>
</gene>
<dbReference type="Gene3D" id="3.30.200.20">
    <property type="entry name" value="Phosphorylase Kinase, domain 1"/>
    <property type="match status" value="1"/>
</dbReference>
<dbReference type="AlphaFoldDB" id="A0A2C9JIW5"/>
<keyword evidence="5" id="KW-0812">Transmembrane</keyword>
<dbReference type="Pfam" id="PF07714">
    <property type="entry name" value="PK_Tyr_Ser-Thr"/>
    <property type="match status" value="1"/>
</dbReference>
<dbReference type="Gene3D" id="1.10.510.10">
    <property type="entry name" value="Transferase(Phosphotransferase) domain 1"/>
    <property type="match status" value="1"/>
</dbReference>
<comment type="subcellular location">
    <subcellularLocation>
        <location evidence="1">Membrane</location>
        <topology evidence="1">Single-pass membrane protein</topology>
    </subcellularLocation>
</comment>
<evidence type="ECO:0000256" key="4">
    <source>
        <dbReference type="SAM" id="MobiDB-lite"/>
    </source>
</evidence>
<feature type="chain" id="PRO_5013084405" description="Protein kinase domain-containing protein" evidence="6">
    <location>
        <begin position="30"/>
        <end position="997"/>
    </location>
</feature>